<protein>
    <submittedName>
        <fullName evidence="3">Uncharacterized protein</fullName>
    </submittedName>
</protein>
<keyword evidence="2" id="KW-0732">Signal</keyword>
<dbReference type="Proteomes" id="UP000075886">
    <property type="component" value="Unassembled WGS sequence"/>
</dbReference>
<accession>A0A182QF55</accession>
<proteinExistence type="predicted"/>
<sequence>MRRRSVSEAIVLLVVVGSIAGWTEAAPQVDMWYHPNDAPYSVDLVHRICERDCISEPSYLCDFYECDESEGRVCGELNSEDCDVSYEEDEDHEEDACCASESYEVFDCGSDEEVTTTEAPCTSTVRTIAMTSTTATSTETENTTEYTTQNIKPSKKKKKRYYKSTTERVVETTECSETTTTEAPSTPTSTTQTTPATTMTTSSTTPFTTSPTLSTEPSTTSSTTTESSTTSSTTPASTTSSTTPCPTPPSLVPLKNCQCYLFCDKQNCRCHGNEVNPTKPPANNNELEKSGNRGGVRRWTDKNDVYARIYRKMQKLTDGPVGGGSRVRRVTMAPTTSTTSTTPVPTATTKLSTDSRRRRVPPARQLNRLLHKGAKPEEVYRLLENYYLTERTASKRELDHRKSEYREGVECALRPWSPLHPVGVTPAPGTIPSLFRHLVLLHRCEKWENTKNGPTQGRLFRSTLDDRPTSSRANRAEEMG</sequence>
<name>A0A182QF55_9DIPT</name>
<evidence type="ECO:0000313" key="3">
    <source>
        <dbReference type="EnsemblMetazoa" id="AFAF008929-PA"/>
    </source>
</evidence>
<feature type="region of interest" description="Disordered" evidence="1">
    <location>
        <begin position="451"/>
        <end position="480"/>
    </location>
</feature>
<dbReference type="VEuPathDB" id="VectorBase:AFAF008929"/>
<evidence type="ECO:0000313" key="4">
    <source>
        <dbReference type="Proteomes" id="UP000075886"/>
    </source>
</evidence>
<feature type="region of interest" description="Disordered" evidence="1">
    <location>
        <begin position="170"/>
        <end position="248"/>
    </location>
</feature>
<evidence type="ECO:0000256" key="1">
    <source>
        <dbReference type="SAM" id="MobiDB-lite"/>
    </source>
</evidence>
<dbReference type="AlphaFoldDB" id="A0A182QF55"/>
<feature type="signal peptide" evidence="2">
    <location>
        <begin position="1"/>
        <end position="25"/>
    </location>
</feature>
<dbReference type="EnsemblMetazoa" id="AFAF008929-RA">
    <property type="protein sequence ID" value="AFAF008929-PA"/>
    <property type="gene ID" value="AFAF008929"/>
</dbReference>
<reference evidence="3" key="2">
    <citation type="submission" date="2020-05" db="UniProtKB">
        <authorList>
            <consortium name="EnsemblMetazoa"/>
        </authorList>
    </citation>
    <scope>IDENTIFICATION</scope>
    <source>
        <strain evidence="3">FAR1</strain>
    </source>
</reference>
<feature type="region of interest" description="Disordered" evidence="1">
    <location>
        <begin position="132"/>
        <end position="151"/>
    </location>
</feature>
<keyword evidence="4" id="KW-1185">Reference proteome</keyword>
<feature type="chain" id="PRO_5008132674" evidence="2">
    <location>
        <begin position="26"/>
        <end position="480"/>
    </location>
</feature>
<feature type="compositionally biased region" description="Low complexity" evidence="1">
    <location>
        <begin position="334"/>
        <end position="349"/>
    </location>
</feature>
<evidence type="ECO:0000256" key="2">
    <source>
        <dbReference type="SAM" id="SignalP"/>
    </source>
</evidence>
<dbReference type="EMBL" id="AXCN02000936">
    <property type="status" value="NOT_ANNOTATED_CDS"/>
    <property type="molecule type" value="Genomic_DNA"/>
</dbReference>
<feature type="compositionally biased region" description="Low complexity" evidence="1">
    <location>
        <begin position="172"/>
        <end position="244"/>
    </location>
</feature>
<feature type="region of interest" description="Disordered" evidence="1">
    <location>
        <begin position="334"/>
        <end position="359"/>
    </location>
</feature>
<feature type="region of interest" description="Disordered" evidence="1">
    <location>
        <begin position="277"/>
        <end position="298"/>
    </location>
</feature>
<organism evidence="3 4">
    <name type="scientific">Anopheles farauti</name>
    <dbReference type="NCBI Taxonomy" id="69004"/>
    <lineage>
        <taxon>Eukaryota</taxon>
        <taxon>Metazoa</taxon>
        <taxon>Ecdysozoa</taxon>
        <taxon>Arthropoda</taxon>
        <taxon>Hexapoda</taxon>
        <taxon>Insecta</taxon>
        <taxon>Pterygota</taxon>
        <taxon>Neoptera</taxon>
        <taxon>Endopterygota</taxon>
        <taxon>Diptera</taxon>
        <taxon>Nematocera</taxon>
        <taxon>Culicoidea</taxon>
        <taxon>Culicidae</taxon>
        <taxon>Anophelinae</taxon>
        <taxon>Anopheles</taxon>
    </lineage>
</organism>
<feature type="compositionally biased region" description="Basic and acidic residues" evidence="1">
    <location>
        <begin position="463"/>
        <end position="480"/>
    </location>
</feature>
<feature type="compositionally biased region" description="Low complexity" evidence="1">
    <location>
        <begin position="132"/>
        <end position="148"/>
    </location>
</feature>
<reference evidence="4" key="1">
    <citation type="submission" date="2014-01" db="EMBL/GenBank/DDBJ databases">
        <title>The Genome Sequence of Anopheles farauti FAR1 (V2).</title>
        <authorList>
            <consortium name="The Broad Institute Genomics Platform"/>
            <person name="Neafsey D.E."/>
            <person name="Besansky N."/>
            <person name="Howell P."/>
            <person name="Walton C."/>
            <person name="Young S.K."/>
            <person name="Zeng Q."/>
            <person name="Gargeya S."/>
            <person name="Fitzgerald M."/>
            <person name="Haas B."/>
            <person name="Abouelleil A."/>
            <person name="Allen A.W."/>
            <person name="Alvarado L."/>
            <person name="Arachchi H.M."/>
            <person name="Berlin A.M."/>
            <person name="Chapman S.B."/>
            <person name="Gainer-Dewar J."/>
            <person name="Goldberg J."/>
            <person name="Griggs A."/>
            <person name="Gujja S."/>
            <person name="Hansen M."/>
            <person name="Howarth C."/>
            <person name="Imamovic A."/>
            <person name="Ireland A."/>
            <person name="Larimer J."/>
            <person name="McCowan C."/>
            <person name="Murphy C."/>
            <person name="Pearson M."/>
            <person name="Poon T.W."/>
            <person name="Priest M."/>
            <person name="Roberts A."/>
            <person name="Saif S."/>
            <person name="Shea T."/>
            <person name="Sisk P."/>
            <person name="Sykes S."/>
            <person name="Wortman J."/>
            <person name="Nusbaum C."/>
            <person name="Birren B."/>
        </authorList>
    </citation>
    <scope>NUCLEOTIDE SEQUENCE [LARGE SCALE GENOMIC DNA]</scope>
    <source>
        <strain evidence="4">FAR1</strain>
    </source>
</reference>